<dbReference type="PROSITE" id="PS51723">
    <property type="entry name" value="PEPTIDASE_M60"/>
    <property type="match status" value="1"/>
</dbReference>
<feature type="domain" description="Fibronectin type-III" evidence="4">
    <location>
        <begin position="552"/>
        <end position="654"/>
    </location>
</feature>
<gene>
    <name evidence="6" type="ORF">H9849_08955</name>
</gene>
<dbReference type="SUPFAM" id="SSF63446">
    <property type="entry name" value="Type I dockerin domain"/>
    <property type="match status" value="1"/>
</dbReference>
<accession>A0A9D2BEE1</accession>
<feature type="signal peptide" evidence="3">
    <location>
        <begin position="1"/>
        <end position="27"/>
    </location>
</feature>
<comment type="caution">
    <text evidence="6">The sequence shown here is derived from an EMBL/GenBank/DDBJ whole genome shotgun (WGS) entry which is preliminary data.</text>
</comment>
<feature type="compositionally biased region" description="Acidic residues" evidence="2">
    <location>
        <begin position="45"/>
        <end position="65"/>
    </location>
</feature>
<protein>
    <submittedName>
        <fullName evidence="6">Fibronectin type III domain-containing protein</fullName>
    </submittedName>
</protein>
<dbReference type="PANTHER" id="PTHR13817:SF73">
    <property type="entry name" value="FIBRONECTIN TYPE-III DOMAIN-CONTAINING PROTEIN"/>
    <property type="match status" value="1"/>
</dbReference>
<dbReference type="InterPro" id="IPR050964">
    <property type="entry name" value="Striated_Muscle_Regulatory"/>
</dbReference>
<dbReference type="Gene3D" id="3.40.390.80">
    <property type="entry name" value="Peptidase M60, enhancin-like domain 2"/>
    <property type="match status" value="1"/>
</dbReference>
<evidence type="ECO:0000256" key="2">
    <source>
        <dbReference type="SAM" id="MobiDB-lite"/>
    </source>
</evidence>
<evidence type="ECO:0000256" key="3">
    <source>
        <dbReference type="SAM" id="SignalP"/>
    </source>
</evidence>
<keyword evidence="1" id="KW-0677">Repeat</keyword>
<dbReference type="SUPFAM" id="SSF49265">
    <property type="entry name" value="Fibronectin type III"/>
    <property type="match status" value="1"/>
</dbReference>
<proteinExistence type="predicted"/>
<reference evidence="6" key="2">
    <citation type="submission" date="2021-04" db="EMBL/GenBank/DDBJ databases">
        <authorList>
            <person name="Gilroy R."/>
        </authorList>
    </citation>
    <scope>NUCLEOTIDE SEQUENCE</scope>
    <source>
        <strain evidence="6">ChiSxjej3B15-1167</strain>
    </source>
</reference>
<organism evidence="6 7">
    <name type="scientific">Candidatus Anaerobutyricum stercoripullorum</name>
    <dbReference type="NCBI Taxonomy" id="2838456"/>
    <lineage>
        <taxon>Bacteria</taxon>
        <taxon>Bacillati</taxon>
        <taxon>Bacillota</taxon>
        <taxon>Clostridia</taxon>
        <taxon>Lachnospirales</taxon>
        <taxon>Lachnospiraceae</taxon>
        <taxon>Anaerobutyricum</taxon>
    </lineage>
</organism>
<feature type="non-terminal residue" evidence="6">
    <location>
        <position position="1671"/>
    </location>
</feature>
<keyword evidence="3" id="KW-0732">Signal</keyword>
<sequence>MKKKLAWALVLCLMMQLLPGTALPALAAQAEPATMHAVSGPPAEESAEEDIEDAKDTAEEPEEDTGDAKGTAEEPVKDAEKKVLRNTEEKAENTTGILEVKVTSALPIETMSRVKVTVTDGADVKKGEALHVGGDGVSADTARFEQLPAGKYVVTVSAEKFADYAQEVTVKEDRISRIQVYSARIHTGSDAHPGWIMLGDVNQDTVIDAEDREILLSTIHEGGYEERADLNSDKTVDLMDLQYLVQSLGEKNRFSTVEELLPAVPAVPAGTRVEGELDAVLKDGAAVSLHTTGGVISEANPVGLEFSLAEDGGEAPVMGGITIQAPVEQADGNVVSDITEGSIILTYVDESGREGEYMIPITTDSGDASARGKAKAARSRVKAAALSGQRSGLGGARVIVDEDGSLNVDFGTQVAVKKVSIRITGTTKKQASLVEIAKVEFVGDMASRIPAPELDIPQILAVEAGHETLTVTWSRETNVTGYELSISGPVKGQTAKEEQIVRVADTTHRFTSINEKKLKNYGEYTIRVRSVNGDWTSPWSASQKAIPKPQSLPAPPDNVTAEGGYASITVKWKAMDDAGGYMVYYRKKGEDTFLPVVNGFVENDEGDKRIEKNSYTITGLATGTEYEICVKSWNELGWGEKSLTALAATETGVPPILPEYNLINVSNGTGELTAHVTDATIGGVYGAKMVSSPLDEGKEKSGLGLVDDNFESYWIVENWDDGAANAGSLANGMTVTLDQEYEMSYLIFGAVDQKTGMNMVRVRYWNEESGPDAKNQQTVLANLLEKRDANDNKYYIVRFVHPIRANKVHIRLGRDWMDYSAMKVGEIHFHAYDELERDIDAIYADDTHITLHPDVTEETIAGLEQRLEEKDPATGERHPLYSELKLDLQTARELLSENLQPAYPVKAAINARQDKNLGFTGLNPWQPLGKTAYAGETVQVMVGHPTKQNGQRAELQLVVTQNHAESTNVSRTINLNVGKNEITIPQLTKNDFERGGQLYIAYTGGDVNDNYTVRVNGGSDIPVLDLYKKTGQERADAIKKYVEELQMYQKEIESRHNSLHNQETGASVAYDYDEKNCILNATDILMDQMMYSLPATQVWNSIRGTTAEEKAEALDTALQAMEDTMTLFYQHKGLSNQAGSARGSNAMPAQHLNIRYMRMFAGAFMYAAGNHIGVEWDSATLTGAADWDGFGWGIAHEIGHNINQGSYAIAEITNNYFAQLLTKEKKGTRFQYPDVYEKVTSGTVGRASSEAVQLALYWQLHLAFDNNLDDRAIYDTYEEQWDNLFFARVDTYARNPGKAPKGTLTLGSDVDQNLMRLACAAAEKNILPFFERWGMTPDAATKEYAALYGEADTKAIYYVNDDARDYRVKHLEEEETLSLAGKEVANARAEVKDNRVTVTITPKSGVNTETVLGYEIIRTMTGNGRKESRPVGFVEAGTDGSAVFTDTVTSVNNRVMQYEVRPVDQFLNYAAAAPAGSVKIETDGVLGKTGWTVETNMISDDDVYVDHTEDDPDGGYHTDPSKAEHEKLKTINRIIDNNISGDDAIYTGKKDADLPQITLDMHKMEEVTALKYMGSAPGKLTVEVSGDGQKWTVVSEKDTVTVSEDTYTTIWFDAVEEEARDSWIGTYDARYIRLTMPETEGIMINEIEICGPSGDNMEFMTADSQTPAVGI</sequence>
<evidence type="ECO:0000313" key="6">
    <source>
        <dbReference type="EMBL" id="HIX73136.1"/>
    </source>
</evidence>
<dbReference type="GO" id="GO:0000272">
    <property type="term" value="P:polysaccharide catabolic process"/>
    <property type="evidence" value="ECO:0007669"/>
    <property type="project" value="InterPro"/>
</dbReference>
<dbReference type="Gene3D" id="2.60.120.260">
    <property type="entry name" value="Galactose-binding domain-like"/>
    <property type="match status" value="1"/>
</dbReference>
<evidence type="ECO:0000313" key="7">
    <source>
        <dbReference type="Proteomes" id="UP000886805"/>
    </source>
</evidence>
<dbReference type="InterPro" id="IPR008979">
    <property type="entry name" value="Galactose-bd-like_sf"/>
</dbReference>
<evidence type="ECO:0000259" key="4">
    <source>
        <dbReference type="PROSITE" id="PS50853"/>
    </source>
</evidence>
<dbReference type="SMART" id="SM00060">
    <property type="entry name" value="FN3"/>
    <property type="match status" value="2"/>
</dbReference>
<reference evidence="6" key="1">
    <citation type="journal article" date="2021" name="PeerJ">
        <title>Extensive microbial diversity within the chicken gut microbiome revealed by metagenomics and culture.</title>
        <authorList>
            <person name="Gilroy R."/>
            <person name="Ravi A."/>
            <person name="Getino M."/>
            <person name="Pursley I."/>
            <person name="Horton D.L."/>
            <person name="Alikhan N.F."/>
            <person name="Baker D."/>
            <person name="Gharbi K."/>
            <person name="Hall N."/>
            <person name="Watson M."/>
            <person name="Adriaenssens E.M."/>
            <person name="Foster-Nyarko E."/>
            <person name="Jarju S."/>
            <person name="Secka A."/>
            <person name="Antonio M."/>
            <person name="Oren A."/>
            <person name="Chaudhuri R.R."/>
            <person name="La Ragione R."/>
            <person name="Hildebrand F."/>
            <person name="Pallen M.J."/>
        </authorList>
    </citation>
    <scope>NUCLEOTIDE SEQUENCE</scope>
    <source>
        <strain evidence="6">ChiSxjej3B15-1167</strain>
    </source>
</reference>
<feature type="domain" description="Peptidase M60" evidence="5">
    <location>
        <begin position="923"/>
        <end position="1265"/>
    </location>
</feature>
<dbReference type="Gene3D" id="1.10.390.30">
    <property type="entry name" value="Peptidase M60, enhancin-like domain 3"/>
    <property type="match status" value="1"/>
</dbReference>
<dbReference type="Gene3D" id="1.10.1330.10">
    <property type="entry name" value="Dockerin domain"/>
    <property type="match status" value="1"/>
</dbReference>
<dbReference type="Gene3D" id="2.60.120.1250">
    <property type="entry name" value="Peptidase M60, enhancin-like domain 1"/>
    <property type="match status" value="1"/>
</dbReference>
<dbReference type="InterPro" id="IPR013783">
    <property type="entry name" value="Ig-like_fold"/>
</dbReference>
<evidence type="ECO:0000256" key="1">
    <source>
        <dbReference type="ARBA" id="ARBA00022737"/>
    </source>
</evidence>
<dbReference type="PROSITE" id="PS50853">
    <property type="entry name" value="FN3"/>
    <property type="match status" value="2"/>
</dbReference>
<dbReference type="EMBL" id="DXEQ01000270">
    <property type="protein sequence ID" value="HIX73136.1"/>
    <property type="molecule type" value="Genomic_DNA"/>
</dbReference>
<dbReference type="Proteomes" id="UP000886805">
    <property type="component" value="Unassembled WGS sequence"/>
</dbReference>
<dbReference type="InterPro" id="IPR018247">
    <property type="entry name" value="EF_Hand_1_Ca_BS"/>
</dbReference>
<dbReference type="CDD" id="cd00063">
    <property type="entry name" value="FN3"/>
    <property type="match status" value="2"/>
</dbReference>
<name>A0A9D2BEE1_9FIRM</name>
<dbReference type="PROSITE" id="PS00018">
    <property type="entry name" value="EF_HAND_1"/>
    <property type="match status" value="1"/>
</dbReference>
<dbReference type="InterPro" id="IPR036439">
    <property type="entry name" value="Dockerin_dom_sf"/>
</dbReference>
<evidence type="ECO:0000259" key="5">
    <source>
        <dbReference type="PROSITE" id="PS51723"/>
    </source>
</evidence>
<dbReference type="InterPro" id="IPR042279">
    <property type="entry name" value="Pep_M60_3"/>
</dbReference>
<dbReference type="PANTHER" id="PTHR13817">
    <property type="entry name" value="TITIN"/>
    <property type="match status" value="1"/>
</dbReference>
<dbReference type="SUPFAM" id="SSF49785">
    <property type="entry name" value="Galactose-binding domain-like"/>
    <property type="match status" value="1"/>
</dbReference>
<dbReference type="InterPro" id="IPR031161">
    <property type="entry name" value="Peptidase_M60_dom"/>
</dbReference>
<dbReference type="InterPro" id="IPR003961">
    <property type="entry name" value="FN3_dom"/>
</dbReference>
<dbReference type="Pfam" id="PF13402">
    <property type="entry name" value="Peptidase_M60"/>
    <property type="match status" value="1"/>
</dbReference>
<feature type="domain" description="Fibronectin type-III" evidence="4">
    <location>
        <begin position="453"/>
        <end position="550"/>
    </location>
</feature>
<dbReference type="InterPro" id="IPR036116">
    <property type="entry name" value="FN3_sf"/>
</dbReference>
<feature type="compositionally biased region" description="Basic and acidic residues" evidence="2">
    <location>
        <begin position="66"/>
        <end position="92"/>
    </location>
</feature>
<feature type="region of interest" description="Disordered" evidence="2">
    <location>
        <begin position="34"/>
        <end position="92"/>
    </location>
</feature>
<dbReference type="Pfam" id="PF00041">
    <property type="entry name" value="fn3"/>
    <property type="match status" value="1"/>
</dbReference>
<dbReference type="Gene3D" id="2.60.40.10">
    <property type="entry name" value="Immunoglobulins"/>
    <property type="match status" value="2"/>
</dbReference>
<feature type="chain" id="PRO_5039635920" evidence="3">
    <location>
        <begin position="28"/>
        <end position="1671"/>
    </location>
</feature>
<dbReference type="SMART" id="SM01276">
    <property type="entry name" value="M60-like"/>
    <property type="match status" value="1"/>
</dbReference>